<dbReference type="EMBL" id="RCCI01000006">
    <property type="protein sequence ID" value="RLJ63712.1"/>
    <property type="molecule type" value="Genomic_DNA"/>
</dbReference>
<evidence type="ECO:0008006" key="4">
    <source>
        <dbReference type="Google" id="ProtNLM"/>
    </source>
</evidence>
<evidence type="ECO:0000313" key="2">
    <source>
        <dbReference type="EMBL" id="RLJ63712.1"/>
    </source>
</evidence>
<feature type="signal peptide" evidence="1">
    <location>
        <begin position="1"/>
        <end position="24"/>
    </location>
</feature>
<protein>
    <recommendedName>
        <fullName evidence="4">Spore coat protein U-like protein</fullName>
    </recommendedName>
</protein>
<reference evidence="2 3" key="1">
    <citation type="submission" date="2018-10" db="EMBL/GenBank/DDBJ databases">
        <title>Genomic Encyclopedia of Type Strains, Phase IV (KMG-IV): sequencing the most valuable type-strain genomes for metagenomic binning, comparative biology and taxonomic classification.</title>
        <authorList>
            <person name="Goeker M."/>
        </authorList>
    </citation>
    <scope>NUCLEOTIDE SEQUENCE [LARGE SCALE GENOMIC DNA]</scope>
    <source>
        <strain evidence="2 3">DSM 26916</strain>
    </source>
</reference>
<evidence type="ECO:0000313" key="3">
    <source>
        <dbReference type="Proteomes" id="UP000268908"/>
    </source>
</evidence>
<keyword evidence="3" id="KW-1185">Reference proteome</keyword>
<keyword evidence="1" id="KW-0732">Signal</keyword>
<name>A0A497XCJ4_9PROT</name>
<accession>A0A497XCJ4</accession>
<dbReference type="Proteomes" id="UP000268908">
    <property type="component" value="Unassembled WGS sequence"/>
</dbReference>
<dbReference type="RefSeq" id="WP_121242588.1">
    <property type="nucleotide sequence ID" value="NZ_BHVV01000003.1"/>
</dbReference>
<organism evidence="2 3">
    <name type="scientific">Sulfurisoma sediminicola</name>
    <dbReference type="NCBI Taxonomy" id="1381557"/>
    <lineage>
        <taxon>Bacteria</taxon>
        <taxon>Pseudomonadati</taxon>
        <taxon>Pseudomonadota</taxon>
        <taxon>Betaproteobacteria</taxon>
        <taxon>Nitrosomonadales</taxon>
        <taxon>Sterolibacteriaceae</taxon>
        <taxon>Sulfurisoma</taxon>
    </lineage>
</organism>
<evidence type="ECO:0000256" key="1">
    <source>
        <dbReference type="SAM" id="SignalP"/>
    </source>
</evidence>
<sequence>MKRLMFAIATAFAAQGMMVPSASAAVGSANFNVTATLNSACTVGAIADLAFPAYTAFTAAVVGSTSALITCTRTLAGVLAEFDTAADATSSALAVTPSGTGVMTNRLQYTLTTVKGAVAGGADATTAIIGGGDTFTYTINGSITANQAGTCGVGSCAGTQTRTLTLNF</sequence>
<proteinExistence type="predicted"/>
<gene>
    <name evidence="2" type="ORF">DFR35_2344</name>
</gene>
<feature type="chain" id="PRO_5019804591" description="Spore coat protein U-like protein" evidence="1">
    <location>
        <begin position="25"/>
        <end position="168"/>
    </location>
</feature>
<dbReference type="AlphaFoldDB" id="A0A497XCJ4"/>
<comment type="caution">
    <text evidence="2">The sequence shown here is derived from an EMBL/GenBank/DDBJ whole genome shotgun (WGS) entry which is preliminary data.</text>
</comment>